<dbReference type="InterPro" id="IPR011990">
    <property type="entry name" value="TPR-like_helical_dom_sf"/>
</dbReference>
<organism evidence="3 4">
    <name type="scientific">Vibrio vulnificus</name>
    <dbReference type="NCBI Taxonomy" id="672"/>
    <lineage>
        <taxon>Bacteria</taxon>
        <taxon>Pseudomonadati</taxon>
        <taxon>Pseudomonadota</taxon>
        <taxon>Gammaproteobacteria</taxon>
        <taxon>Vibrionales</taxon>
        <taxon>Vibrionaceae</taxon>
        <taxon>Vibrio</taxon>
    </lineage>
</organism>
<dbReference type="InterPro" id="IPR011006">
    <property type="entry name" value="CheY-like_superfamily"/>
</dbReference>
<feature type="domain" description="Response regulatory" evidence="2">
    <location>
        <begin position="17"/>
        <end position="138"/>
    </location>
</feature>
<dbReference type="Gene3D" id="1.25.40.10">
    <property type="entry name" value="Tetratricopeptide repeat domain"/>
    <property type="match status" value="1"/>
</dbReference>
<name>A0A2S3R7I1_VIBVL</name>
<dbReference type="CDD" id="cd17589">
    <property type="entry name" value="REC_TPR"/>
    <property type="match status" value="1"/>
</dbReference>
<proteinExistence type="predicted"/>
<gene>
    <name evidence="3" type="ORF">CRN52_02725</name>
</gene>
<feature type="modified residue" description="4-aspartylphosphate" evidence="1">
    <location>
        <position position="69"/>
    </location>
</feature>
<accession>A0A2S3R7I1</accession>
<evidence type="ECO:0000313" key="4">
    <source>
        <dbReference type="Proteomes" id="UP000237466"/>
    </source>
</evidence>
<dbReference type="Gene3D" id="3.40.50.2300">
    <property type="match status" value="1"/>
</dbReference>
<dbReference type="Proteomes" id="UP000237466">
    <property type="component" value="Unassembled WGS sequence"/>
</dbReference>
<sequence>MVLINNTMAKRRFSQLKVLIIDDAPVVITSLRGMLLKLGFSDSNIQFSKSPKSAVFKANREKFDIFICDYNFGKGMNGKQIFEELKHYKLLANDAVFILVTGESSAFIVHSILELKPDEYILKPFNIGILQTRLENAVLRKQALVELYQAEAEGNAEKGLAVCTELEPFHPEYYFIIQKFRGGFLTRLKLYEEAKKVYEQTLEKKELDWAKVGLANALRHTGKKSEAAKLVHELISAMPSNTTVRVEAASLSLMNSDVPDAIAHLKIASSIVPGNSERELVIANLCLSEGDTRSALQRFRLYSEVNKETFRNNHFMRMNHIRALLYALNDAEPQERLRWLKEAKTLFKHAYEFSFDEELESQFQLIAAHIAMAEKQYRISFEILNQLYRVKPFKHFYDRYHFAWLLNAMGFDSEFSQCITWCKESLLDDELETILASKTAMARALEVQGQQKVEWLEGKYKSLIEHKQNIEKLFLIYAEIFERSPTLRTVCIKIITILSRYWPKEMEIKRAAEIMKECDVTIRQLMTEEEREKLGYESIYAKAHELHEQQYQVVS</sequence>
<dbReference type="PIRSF" id="PIRSF011521">
    <property type="entry name" value="VieB"/>
    <property type="match status" value="1"/>
</dbReference>
<dbReference type="AlphaFoldDB" id="A0A2S3R7I1"/>
<dbReference type="SUPFAM" id="SSF52172">
    <property type="entry name" value="CheY-like"/>
    <property type="match status" value="1"/>
</dbReference>
<dbReference type="EMBL" id="PDGH01000027">
    <property type="protein sequence ID" value="POB49664.1"/>
    <property type="molecule type" value="Genomic_DNA"/>
</dbReference>
<dbReference type="SUPFAM" id="SSF48452">
    <property type="entry name" value="TPR-like"/>
    <property type="match status" value="1"/>
</dbReference>
<evidence type="ECO:0000256" key="1">
    <source>
        <dbReference type="PROSITE-ProRule" id="PRU00169"/>
    </source>
</evidence>
<evidence type="ECO:0000313" key="3">
    <source>
        <dbReference type="EMBL" id="POB49664.1"/>
    </source>
</evidence>
<comment type="caution">
    <text evidence="3">The sequence shown here is derived from an EMBL/GenBank/DDBJ whole genome shotgun (WGS) entry which is preliminary data.</text>
</comment>
<evidence type="ECO:0000259" key="2">
    <source>
        <dbReference type="PROSITE" id="PS50110"/>
    </source>
</evidence>
<reference evidence="3 4" key="1">
    <citation type="journal article" date="2018" name="Front. Microbiol.">
        <title>Phylogeny of Vibrio vulnificus from the Analysis of the Core-Genome: Implications for Intra-Species Taxonomy.</title>
        <authorList>
            <person name="Roig F.J."/>
            <person name="Gonzalez-Candelas F."/>
            <person name="Sanjuan E."/>
            <person name="Fouz B."/>
            <person name="Feil E.J."/>
            <person name="Llorens C."/>
            <person name="Baker-Austin C."/>
            <person name="Oliver J.D."/>
            <person name="Danin-Poleg Y."/>
            <person name="Gibas C.J."/>
            <person name="Kashi Y."/>
            <person name="Gulig P.A."/>
            <person name="Morrison S.S."/>
            <person name="Amaro C."/>
        </authorList>
    </citation>
    <scope>NUCLEOTIDE SEQUENCE [LARGE SCALE GENOMIC DNA]</scope>
    <source>
        <strain evidence="3 4">CECT4608</strain>
    </source>
</reference>
<dbReference type="SMART" id="SM00448">
    <property type="entry name" value="REC"/>
    <property type="match status" value="1"/>
</dbReference>
<dbReference type="InterPro" id="IPR014460">
    <property type="entry name" value="Sig_transdc_resp-reg_VieB"/>
</dbReference>
<dbReference type="InterPro" id="IPR001789">
    <property type="entry name" value="Sig_transdc_resp-reg_receiver"/>
</dbReference>
<dbReference type="GO" id="GO:0000160">
    <property type="term" value="P:phosphorelay signal transduction system"/>
    <property type="evidence" value="ECO:0007669"/>
    <property type="project" value="InterPro"/>
</dbReference>
<dbReference type="Pfam" id="PF00072">
    <property type="entry name" value="Response_reg"/>
    <property type="match status" value="1"/>
</dbReference>
<dbReference type="PANTHER" id="PTHR43228">
    <property type="entry name" value="TWO-COMPONENT RESPONSE REGULATOR"/>
    <property type="match status" value="1"/>
</dbReference>
<keyword evidence="1" id="KW-0597">Phosphoprotein</keyword>
<dbReference type="InterPro" id="IPR052048">
    <property type="entry name" value="ST_Response_Regulator"/>
</dbReference>
<dbReference type="PROSITE" id="PS50110">
    <property type="entry name" value="RESPONSE_REGULATORY"/>
    <property type="match status" value="1"/>
</dbReference>
<protein>
    <recommendedName>
        <fullName evidence="2">Response regulatory domain-containing protein</fullName>
    </recommendedName>
</protein>
<dbReference type="PANTHER" id="PTHR43228:SF1">
    <property type="entry name" value="TWO-COMPONENT RESPONSE REGULATOR ARR22"/>
    <property type="match status" value="1"/>
</dbReference>